<comment type="similarity">
    <text evidence="1">Belongs to the HicA mRNA interferase family.</text>
</comment>
<evidence type="ECO:0000256" key="1">
    <source>
        <dbReference type="ARBA" id="ARBA00006620"/>
    </source>
</evidence>
<evidence type="ECO:0000256" key="2">
    <source>
        <dbReference type="ARBA" id="ARBA00022649"/>
    </source>
</evidence>
<dbReference type="GO" id="GO:0016787">
    <property type="term" value="F:hydrolase activity"/>
    <property type="evidence" value="ECO:0007669"/>
    <property type="project" value="UniProtKB-KW"/>
</dbReference>
<dbReference type="AlphaFoldDB" id="A0A5C6TQ51"/>
<proteinExistence type="inferred from homology"/>
<evidence type="ECO:0000256" key="3">
    <source>
        <dbReference type="ARBA" id="ARBA00022722"/>
    </source>
</evidence>
<accession>A0A5C6TQ51</accession>
<evidence type="ECO:0000313" key="9">
    <source>
        <dbReference type="Proteomes" id="UP000321832"/>
    </source>
</evidence>
<dbReference type="GO" id="GO:0004519">
    <property type="term" value="F:endonuclease activity"/>
    <property type="evidence" value="ECO:0007669"/>
    <property type="project" value="UniProtKB-KW"/>
</dbReference>
<gene>
    <name evidence="8" type="ORF">FSC37_22555</name>
</gene>
<reference evidence="8 9" key="1">
    <citation type="submission" date="2019-08" db="EMBL/GenBank/DDBJ databases">
        <authorList>
            <person name="Khan S.A."/>
            <person name="Jeon C.O."/>
            <person name="Jeong S.E."/>
        </authorList>
    </citation>
    <scope>NUCLEOTIDE SEQUENCE [LARGE SCALE GENOMIC DNA]</scope>
    <source>
        <strain evidence="9">IMCC1728</strain>
    </source>
</reference>
<protein>
    <submittedName>
        <fullName evidence="8">Type II toxin-antitoxin system HicA family toxin</fullName>
    </submittedName>
</protein>
<dbReference type="InterPro" id="IPR012933">
    <property type="entry name" value="HicA_mRNA_interferase"/>
</dbReference>
<evidence type="ECO:0000256" key="4">
    <source>
        <dbReference type="ARBA" id="ARBA00022759"/>
    </source>
</evidence>
<evidence type="ECO:0000313" key="8">
    <source>
        <dbReference type="EMBL" id="TXC62141.1"/>
    </source>
</evidence>
<keyword evidence="9" id="KW-1185">Reference proteome</keyword>
<keyword evidence="7" id="KW-0346">Stress response</keyword>
<dbReference type="Proteomes" id="UP000321832">
    <property type="component" value="Unassembled WGS sequence"/>
</dbReference>
<keyword evidence="3" id="KW-0540">Nuclease</keyword>
<comment type="caution">
    <text evidence="8">The sequence shown here is derived from an EMBL/GenBank/DDBJ whole genome shotgun (WGS) entry which is preliminary data.</text>
</comment>
<keyword evidence="4" id="KW-0255">Endonuclease</keyword>
<name>A0A5C6TQ51_9BURK</name>
<dbReference type="Gene3D" id="3.30.920.30">
    <property type="entry name" value="Hypothetical protein"/>
    <property type="match status" value="1"/>
</dbReference>
<keyword evidence="6" id="KW-0694">RNA-binding</keyword>
<evidence type="ECO:0000256" key="5">
    <source>
        <dbReference type="ARBA" id="ARBA00022801"/>
    </source>
</evidence>
<dbReference type="EMBL" id="VOPW01000002">
    <property type="protein sequence ID" value="TXC62141.1"/>
    <property type="molecule type" value="Genomic_DNA"/>
</dbReference>
<dbReference type="Pfam" id="PF07927">
    <property type="entry name" value="HicA_toxin"/>
    <property type="match status" value="1"/>
</dbReference>
<dbReference type="SUPFAM" id="SSF54786">
    <property type="entry name" value="YcfA/nrd intein domain"/>
    <property type="match status" value="1"/>
</dbReference>
<organism evidence="8 9">
    <name type="scientific">Piscinibacter aquaticus</name>
    <dbReference type="NCBI Taxonomy" id="392597"/>
    <lineage>
        <taxon>Bacteria</taxon>
        <taxon>Pseudomonadati</taxon>
        <taxon>Pseudomonadota</taxon>
        <taxon>Betaproteobacteria</taxon>
        <taxon>Burkholderiales</taxon>
        <taxon>Sphaerotilaceae</taxon>
        <taxon>Piscinibacter</taxon>
    </lineage>
</organism>
<evidence type="ECO:0000256" key="6">
    <source>
        <dbReference type="ARBA" id="ARBA00022884"/>
    </source>
</evidence>
<keyword evidence="5" id="KW-0378">Hydrolase</keyword>
<sequence length="65" mass="7311">MGQSFTPELIRLLRDAGCTFVRHGKGDHDIWRSPITGTTFPVDHRILSRHTANGVLKQAGLPKRF</sequence>
<dbReference type="GO" id="GO:0003729">
    <property type="term" value="F:mRNA binding"/>
    <property type="evidence" value="ECO:0007669"/>
    <property type="project" value="InterPro"/>
</dbReference>
<dbReference type="InterPro" id="IPR038570">
    <property type="entry name" value="HicA_sf"/>
</dbReference>
<keyword evidence="2" id="KW-1277">Toxin-antitoxin system</keyword>
<evidence type="ECO:0000256" key="7">
    <source>
        <dbReference type="ARBA" id="ARBA00023016"/>
    </source>
</evidence>